<proteinExistence type="predicted"/>
<sequence>MDLRIQYHATTETEKFLSGKYLTVQARCHLDDLKIVFESAESHQSSMKISVNDRKSKEILLKSLSMCSWQLSRNSGDKNSRNIEREFSEMETMKRNELFDSSRKKVTFLKINFFEMMKVE</sequence>
<evidence type="ECO:0000313" key="1">
    <source>
        <dbReference type="EMBL" id="GFY65045.1"/>
    </source>
</evidence>
<evidence type="ECO:0000313" key="2">
    <source>
        <dbReference type="Proteomes" id="UP000886998"/>
    </source>
</evidence>
<dbReference type="AlphaFoldDB" id="A0A8X7CGF5"/>
<dbReference type="EMBL" id="BMAV01015519">
    <property type="protein sequence ID" value="GFY65045.1"/>
    <property type="molecule type" value="Genomic_DNA"/>
</dbReference>
<name>A0A8X7CGF5_9ARAC</name>
<dbReference type="Proteomes" id="UP000886998">
    <property type="component" value="Unassembled WGS sequence"/>
</dbReference>
<accession>A0A8X7CGF5</accession>
<gene>
    <name evidence="1" type="ORF">TNIN_427541</name>
</gene>
<keyword evidence="2" id="KW-1185">Reference proteome</keyword>
<reference evidence="1" key="1">
    <citation type="submission" date="2020-08" db="EMBL/GenBank/DDBJ databases">
        <title>Multicomponent nature underlies the extraordinary mechanical properties of spider dragline silk.</title>
        <authorList>
            <person name="Kono N."/>
            <person name="Nakamura H."/>
            <person name="Mori M."/>
            <person name="Yoshida Y."/>
            <person name="Ohtoshi R."/>
            <person name="Malay A.D."/>
            <person name="Moran D.A.P."/>
            <person name="Tomita M."/>
            <person name="Numata K."/>
            <person name="Arakawa K."/>
        </authorList>
    </citation>
    <scope>NUCLEOTIDE SEQUENCE</scope>
</reference>
<protein>
    <submittedName>
        <fullName evidence="1">Uncharacterized protein</fullName>
    </submittedName>
</protein>
<comment type="caution">
    <text evidence="1">The sequence shown here is derived from an EMBL/GenBank/DDBJ whole genome shotgun (WGS) entry which is preliminary data.</text>
</comment>
<organism evidence="1 2">
    <name type="scientific">Trichonephila inaurata madagascariensis</name>
    <dbReference type="NCBI Taxonomy" id="2747483"/>
    <lineage>
        <taxon>Eukaryota</taxon>
        <taxon>Metazoa</taxon>
        <taxon>Ecdysozoa</taxon>
        <taxon>Arthropoda</taxon>
        <taxon>Chelicerata</taxon>
        <taxon>Arachnida</taxon>
        <taxon>Araneae</taxon>
        <taxon>Araneomorphae</taxon>
        <taxon>Entelegynae</taxon>
        <taxon>Araneoidea</taxon>
        <taxon>Nephilidae</taxon>
        <taxon>Trichonephila</taxon>
        <taxon>Trichonephila inaurata</taxon>
    </lineage>
</organism>